<evidence type="ECO:0000313" key="1">
    <source>
        <dbReference type="EMBL" id="MBX71425.1"/>
    </source>
</evidence>
<sequence>MSTYLLTVLRNLRNNSNCSLVIIFQCVQLTQEVNKTMLIATTHLQMGAKSR</sequence>
<protein>
    <submittedName>
        <fullName evidence="1">Uncharacterized protein</fullName>
    </submittedName>
</protein>
<name>A0A2P2QWU3_RHIMU</name>
<dbReference type="AlphaFoldDB" id="A0A2P2QWU3"/>
<accession>A0A2P2QWU3</accession>
<proteinExistence type="predicted"/>
<reference evidence="1" key="1">
    <citation type="submission" date="2018-02" db="EMBL/GenBank/DDBJ databases">
        <title>Rhizophora mucronata_Transcriptome.</title>
        <authorList>
            <person name="Meera S.P."/>
            <person name="Sreeshan A."/>
            <person name="Augustine A."/>
        </authorList>
    </citation>
    <scope>NUCLEOTIDE SEQUENCE</scope>
    <source>
        <tissue evidence="1">Leaf</tissue>
    </source>
</reference>
<organism evidence="1">
    <name type="scientific">Rhizophora mucronata</name>
    <name type="common">Asiatic mangrove</name>
    <dbReference type="NCBI Taxonomy" id="61149"/>
    <lineage>
        <taxon>Eukaryota</taxon>
        <taxon>Viridiplantae</taxon>
        <taxon>Streptophyta</taxon>
        <taxon>Embryophyta</taxon>
        <taxon>Tracheophyta</taxon>
        <taxon>Spermatophyta</taxon>
        <taxon>Magnoliopsida</taxon>
        <taxon>eudicotyledons</taxon>
        <taxon>Gunneridae</taxon>
        <taxon>Pentapetalae</taxon>
        <taxon>rosids</taxon>
        <taxon>fabids</taxon>
        <taxon>Malpighiales</taxon>
        <taxon>Rhizophoraceae</taxon>
        <taxon>Rhizophora</taxon>
    </lineage>
</organism>
<dbReference type="EMBL" id="GGEC01090941">
    <property type="protein sequence ID" value="MBX71425.1"/>
    <property type="molecule type" value="Transcribed_RNA"/>
</dbReference>